<dbReference type="EMBL" id="CM039437">
    <property type="protein sequence ID" value="KAI4308200.1"/>
    <property type="molecule type" value="Genomic_DNA"/>
</dbReference>
<evidence type="ECO:0000313" key="1">
    <source>
        <dbReference type="EMBL" id="KAI4308200.1"/>
    </source>
</evidence>
<reference evidence="1 2" key="1">
    <citation type="journal article" date="2022" name="DNA Res.">
        <title>Chromosomal-level genome assembly of the orchid tree Bauhinia variegata (Leguminosae; Cercidoideae) supports the allotetraploid origin hypothesis of Bauhinia.</title>
        <authorList>
            <person name="Zhong Y."/>
            <person name="Chen Y."/>
            <person name="Zheng D."/>
            <person name="Pang J."/>
            <person name="Liu Y."/>
            <person name="Luo S."/>
            <person name="Meng S."/>
            <person name="Qian L."/>
            <person name="Wei D."/>
            <person name="Dai S."/>
            <person name="Zhou R."/>
        </authorList>
    </citation>
    <scope>NUCLEOTIDE SEQUENCE [LARGE SCALE GENOMIC DNA]</scope>
    <source>
        <strain evidence="1">BV-YZ2020</strain>
    </source>
</reference>
<evidence type="ECO:0000313" key="2">
    <source>
        <dbReference type="Proteomes" id="UP000828941"/>
    </source>
</evidence>
<proteinExistence type="predicted"/>
<accession>A0ACB9LF28</accession>
<organism evidence="1 2">
    <name type="scientific">Bauhinia variegata</name>
    <name type="common">Purple orchid tree</name>
    <name type="synonym">Phanera variegata</name>
    <dbReference type="NCBI Taxonomy" id="167791"/>
    <lineage>
        <taxon>Eukaryota</taxon>
        <taxon>Viridiplantae</taxon>
        <taxon>Streptophyta</taxon>
        <taxon>Embryophyta</taxon>
        <taxon>Tracheophyta</taxon>
        <taxon>Spermatophyta</taxon>
        <taxon>Magnoliopsida</taxon>
        <taxon>eudicotyledons</taxon>
        <taxon>Gunneridae</taxon>
        <taxon>Pentapetalae</taxon>
        <taxon>rosids</taxon>
        <taxon>fabids</taxon>
        <taxon>Fabales</taxon>
        <taxon>Fabaceae</taxon>
        <taxon>Cercidoideae</taxon>
        <taxon>Cercideae</taxon>
        <taxon>Bauhiniinae</taxon>
        <taxon>Bauhinia</taxon>
    </lineage>
</organism>
<keyword evidence="2" id="KW-1185">Reference proteome</keyword>
<dbReference type="Proteomes" id="UP000828941">
    <property type="component" value="Chromosome 12"/>
</dbReference>
<protein>
    <submittedName>
        <fullName evidence="1">Uncharacterized protein</fullName>
    </submittedName>
</protein>
<name>A0ACB9LF28_BAUVA</name>
<gene>
    <name evidence="1" type="ORF">L6164_031298</name>
</gene>
<comment type="caution">
    <text evidence="1">The sequence shown here is derived from an EMBL/GenBank/DDBJ whole genome shotgun (WGS) entry which is preliminary data.</text>
</comment>
<sequence>MLRASAALNALRGLSPKPSSLLSIRFLPLASTHFYLHWTTRSKGTAKDSRNFMFSETEKGVYVSKAYASTLSERYVQAHVSKLDIQP</sequence>